<keyword evidence="1" id="KW-0732">Signal</keyword>
<reference evidence="4 5" key="1">
    <citation type="submission" date="2018-09" db="EMBL/GenBank/DDBJ databases">
        <authorList>
            <person name="Zeman M."/>
            <person name="Pardy F."/>
        </authorList>
    </citation>
    <scope>NUCLEOTIDE SEQUENCE [LARGE SCALE GENOMIC DNA]</scope>
    <source>
        <strain evidence="4 5">CCM 8852</strain>
    </source>
</reference>
<reference evidence="4 5" key="2">
    <citation type="submission" date="2019-01" db="EMBL/GenBank/DDBJ databases">
        <title>Hymenobacter humicola sp. nov., isolated from soils in Antarctica.</title>
        <authorList>
            <person name="Sedlacek I."/>
            <person name="Holochova P."/>
            <person name="Kralova S."/>
            <person name="Pantucek R."/>
            <person name="Stankova E."/>
            <person name="Vrbovska V."/>
            <person name="Kristofova L."/>
            <person name="Svec P."/>
            <person name="Busse H.-J."/>
        </authorList>
    </citation>
    <scope>NUCLEOTIDE SEQUENCE [LARGE SCALE GENOMIC DNA]</scope>
    <source>
        <strain evidence="4 5">CCM 8852</strain>
    </source>
</reference>
<dbReference type="Proteomes" id="UP000284250">
    <property type="component" value="Unassembled WGS sequence"/>
</dbReference>
<gene>
    <name evidence="4" type="ORF">D0T11_19355</name>
</gene>
<dbReference type="InterPro" id="IPR043781">
    <property type="entry name" value="DUF5723"/>
</dbReference>
<accession>A0A418QLZ3</accession>
<dbReference type="OrthoDB" id="9805336at2"/>
<feature type="region of interest" description="Disordered" evidence="2">
    <location>
        <begin position="273"/>
        <end position="346"/>
    </location>
</feature>
<dbReference type="InterPro" id="IPR028974">
    <property type="entry name" value="TSP_type-3_rpt"/>
</dbReference>
<evidence type="ECO:0000256" key="2">
    <source>
        <dbReference type="SAM" id="MobiDB-lite"/>
    </source>
</evidence>
<dbReference type="Pfam" id="PF18990">
    <property type="entry name" value="DUF5723"/>
    <property type="match status" value="1"/>
</dbReference>
<proteinExistence type="predicted"/>
<keyword evidence="5" id="KW-1185">Reference proteome</keyword>
<evidence type="ECO:0000256" key="1">
    <source>
        <dbReference type="ARBA" id="ARBA00022729"/>
    </source>
</evidence>
<dbReference type="Pfam" id="PF02412">
    <property type="entry name" value="TSP_3"/>
    <property type="match status" value="1"/>
</dbReference>
<dbReference type="InterPro" id="IPR003367">
    <property type="entry name" value="Thrombospondin_3-like_rpt"/>
</dbReference>
<feature type="domain" description="DUF5723" evidence="3">
    <location>
        <begin position="15"/>
        <end position="166"/>
    </location>
</feature>
<evidence type="ECO:0000313" key="5">
    <source>
        <dbReference type="Proteomes" id="UP000284250"/>
    </source>
</evidence>
<name>A0A418QLZ3_9BACT</name>
<protein>
    <recommendedName>
        <fullName evidence="3">DUF5723 domain-containing protein</fullName>
    </recommendedName>
</protein>
<dbReference type="EMBL" id="QYCN01000044">
    <property type="protein sequence ID" value="RIY06110.1"/>
    <property type="molecule type" value="Genomic_DNA"/>
</dbReference>
<dbReference type="GO" id="GO:0007155">
    <property type="term" value="P:cell adhesion"/>
    <property type="evidence" value="ECO:0007669"/>
    <property type="project" value="InterPro"/>
</dbReference>
<feature type="compositionally biased region" description="Polar residues" evidence="2">
    <location>
        <begin position="283"/>
        <end position="298"/>
    </location>
</feature>
<dbReference type="AlphaFoldDB" id="A0A418QLZ3"/>
<feature type="region of interest" description="Disordered" evidence="2">
    <location>
        <begin position="219"/>
        <end position="251"/>
    </location>
</feature>
<dbReference type="GO" id="GO:0005509">
    <property type="term" value="F:calcium ion binding"/>
    <property type="evidence" value="ECO:0007669"/>
    <property type="project" value="InterPro"/>
</dbReference>
<evidence type="ECO:0000313" key="4">
    <source>
        <dbReference type="EMBL" id="RIY06110.1"/>
    </source>
</evidence>
<comment type="caution">
    <text evidence="4">The sequence shown here is derived from an EMBL/GenBank/DDBJ whole genome shotgun (WGS) entry which is preliminary data.</text>
</comment>
<evidence type="ECO:0000259" key="3">
    <source>
        <dbReference type="Pfam" id="PF18990"/>
    </source>
</evidence>
<organism evidence="4 5">
    <name type="scientific">Hymenobacter rubripertinctus</name>
    <dbReference type="NCBI Taxonomy" id="2029981"/>
    <lineage>
        <taxon>Bacteria</taxon>
        <taxon>Pseudomonadati</taxon>
        <taxon>Bacteroidota</taxon>
        <taxon>Cytophagia</taxon>
        <taxon>Cytophagales</taxon>
        <taxon>Hymenobacteraceae</taxon>
        <taxon>Hymenobacter</taxon>
    </lineage>
</organism>
<feature type="compositionally biased region" description="Pro residues" evidence="2">
    <location>
        <begin position="308"/>
        <end position="326"/>
    </location>
</feature>
<dbReference type="SUPFAM" id="SSF103647">
    <property type="entry name" value="TSP type-3 repeat"/>
    <property type="match status" value="1"/>
</dbReference>
<sequence>MDGRTWTDPTRNKYRLRLGLALLDVGAVRYQQERYVRQARIANPGTVRIGQLDTIRIDSPDDLAPTLQRLVGLTEQSRRFTSGLPTTFRLSADYRIVNHIFAGLLWTQSLRPETSVGQRTVSSLALTPRVEFGYAEIALPIVLANRYRQLQLGAMLRMGSLLVGSDNLGGLFGLTTTTGADLYLGLGFTLNKKRIKDRDKDQVSNKLDKCPKLKGPWECQGCPDQDGDGVRDTEDACPTEAGPAGNKGCPVLEQLTAPADSLHLLPADSLHLLPTSPAPDSLASPTESLAPPTDSTTSPTGQPATVAPVPPASEPAPAPTAPPAQQPPAQQTPAQQPPVPTGGRKP</sequence>